<protein>
    <submittedName>
        <fullName evidence="1">Uncharacterized protein</fullName>
    </submittedName>
</protein>
<dbReference type="InterPro" id="IPR045261">
    <property type="entry name" value="MORC_ATPase"/>
</dbReference>
<keyword evidence="2" id="KW-1185">Reference proteome</keyword>
<feature type="non-terminal residue" evidence="1">
    <location>
        <position position="1"/>
    </location>
</feature>
<evidence type="ECO:0000313" key="2">
    <source>
        <dbReference type="Proteomes" id="UP001497497"/>
    </source>
</evidence>
<proteinExistence type="predicted"/>
<dbReference type="PANTHER" id="PTHR23336:SF76">
    <property type="entry name" value="MORC S5 DOMAIN-CONTAINING PROTEIN"/>
    <property type="match status" value="1"/>
</dbReference>
<comment type="caution">
    <text evidence="1">The sequence shown here is derived from an EMBL/GenBank/DDBJ whole genome shotgun (WGS) entry which is preliminary data.</text>
</comment>
<dbReference type="GO" id="GO:0005634">
    <property type="term" value="C:nucleus"/>
    <property type="evidence" value="ECO:0007669"/>
    <property type="project" value="TreeGrafter"/>
</dbReference>
<reference evidence="1 2" key="1">
    <citation type="submission" date="2024-04" db="EMBL/GenBank/DDBJ databases">
        <authorList>
            <consortium name="Genoscope - CEA"/>
            <person name="William W."/>
        </authorList>
    </citation>
    <scope>NUCLEOTIDE SEQUENCE [LARGE SCALE GENOMIC DNA]</scope>
</reference>
<gene>
    <name evidence="1" type="ORF">GSLYS_00019555001</name>
</gene>
<feature type="non-terminal residue" evidence="1">
    <location>
        <position position="152"/>
    </location>
</feature>
<evidence type="ECO:0000313" key="1">
    <source>
        <dbReference type="EMBL" id="CAL1546178.1"/>
    </source>
</evidence>
<dbReference type="PANTHER" id="PTHR23336">
    <property type="entry name" value="ZINC FINGER CW-TYPE COILED-COIL DOMAIN PROTEIN 3"/>
    <property type="match status" value="1"/>
</dbReference>
<sequence length="152" mass="17393">CKNSTSVGFLSQTYLQAIEADTILVPILEYNKTNYIRCKDDIEAQNCLEAVLKYSVFHTEKELKDQLKTLESSVTGTQIFIFNLNTSQDGMLELDLVSDPTDIRCPETVTYDMAMTARPVVQKPSDYRRSLRVYTSILYLIPRMKLILRGKP</sequence>
<organism evidence="1 2">
    <name type="scientific">Lymnaea stagnalis</name>
    <name type="common">Great pond snail</name>
    <name type="synonym">Helix stagnalis</name>
    <dbReference type="NCBI Taxonomy" id="6523"/>
    <lineage>
        <taxon>Eukaryota</taxon>
        <taxon>Metazoa</taxon>
        <taxon>Spiralia</taxon>
        <taxon>Lophotrochozoa</taxon>
        <taxon>Mollusca</taxon>
        <taxon>Gastropoda</taxon>
        <taxon>Heterobranchia</taxon>
        <taxon>Euthyneura</taxon>
        <taxon>Panpulmonata</taxon>
        <taxon>Hygrophila</taxon>
        <taxon>Lymnaeoidea</taxon>
        <taxon>Lymnaeidae</taxon>
        <taxon>Lymnaea</taxon>
    </lineage>
</organism>
<dbReference type="GO" id="GO:0016887">
    <property type="term" value="F:ATP hydrolysis activity"/>
    <property type="evidence" value="ECO:0007669"/>
    <property type="project" value="InterPro"/>
</dbReference>
<dbReference type="EMBL" id="CAXITT010000782">
    <property type="protein sequence ID" value="CAL1546178.1"/>
    <property type="molecule type" value="Genomic_DNA"/>
</dbReference>
<name>A0AAV2IGJ1_LYMST</name>
<accession>A0AAV2IGJ1</accession>
<dbReference type="AlphaFoldDB" id="A0AAV2IGJ1"/>
<dbReference type="Proteomes" id="UP001497497">
    <property type="component" value="Unassembled WGS sequence"/>
</dbReference>